<evidence type="ECO:0000256" key="1">
    <source>
        <dbReference type="ARBA" id="ARBA00023125"/>
    </source>
</evidence>
<evidence type="ECO:0000313" key="4">
    <source>
        <dbReference type="Proteomes" id="UP000462501"/>
    </source>
</evidence>
<dbReference type="EMBL" id="VIQT01000009">
    <property type="protein sequence ID" value="NDO38957.1"/>
    <property type="molecule type" value="Genomic_DNA"/>
</dbReference>
<dbReference type="Gene3D" id="1.10.260.40">
    <property type="entry name" value="lambda repressor-like DNA-binding domains"/>
    <property type="match status" value="1"/>
</dbReference>
<sequence>MNYDTKRSGAYIQSLRIQHGYTQGQMAKALNMDRSYLSRIESGAKGCSVDLFIQLSEFFHISMDSLILGTERDNALEHKSMVQLKKEIAELIDRLTTLQANL</sequence>
<name>A0A845SYG5_9FIRM</name>
<dbReference type="CDD" id="cd00093">
    <property type="entry name" value="HTH_XRE"/>
    <property type="match status" value="1"/>
</dbReference>
<evidence type="ECO:0000259" key="2">
    <source>
        <dbReference type="PROSITE" id="PS50943"/>
    </source>
</evidence>
<gene>
    <name evidence="3" type="ORF">FMM72_06760</name>
</gene>
<dbReference type="Proteomes" id="UP000462501">
    <property type="component" value="Unassembled WGS sequence"/>
</dbReference>
<dbReference type="PANTHER" id="PTHR46558:SF4">
    <property type="entry name" value="DNA-BIDING PHAGE PROTEIN"/>
    <property type="match status" value="1"/>
</dbReference>
<dbReference type="InterPro" id="IPR001387">
    <property type="entry name" value="Cro/C1-type_HTH"/>
</dbReference>
<dbReference type="Pfam" id="PF01381">
    <property type="entry name" value="HTH_3"/>
    <property type="match status" value="1"/>
</dbReference>
<protein>
    <submittedName>
        <fullName evidence="3">Helix-turn-helix transcriptional regulator</fullName>
    </submittedName>
</protein>
<dbReference type="RefSeq" id="WP_162220949.1">
    <property type="nucleotide sequence ID" value="NZ_JANJZM010000012.1"/>
</dbReference>
<dbReference type="PANTHER" id="PTHR46558">
    <property type="entry name" value="TRACRIPTIONAL REGULATORY PROTEIN-RELATED-RELATED"/>
    <property type="match status" value="1"/>
</dbReference>
<accession>A0A845SYG5</accession>
<dbReference type="GO" id="GO:0003677">
    <property type="term" value="F:DNA binding"/>
    <property type="evidence" value="ECO:0007669"/>
    <property type="project" value="UniProtKB-KW"/>
</dbReference>
<dbReference type="SMART" id="SM00530">
    <property type="entry name" value="HTH_XRE"/>
    <property type="match status" value="1"/>
</dbReference>
<dbReference type="PROSITE" id="PS50943">
    <property type="entry name" value="HTH_CROC1"/>
    <property type="match status" value="1"/>
</dbReference>
<proteinExistence type="predicted"/>
<reference evidence="3 4" key="1">
    <citation type="submission" date="2019-06" db="EMBL/GenBank/DDBJ databases">
        <title>Draft genome sequences of 15 bacterial species constituting the stable defined intestinal microbiota of the GM15 gnotobiotic mouse model.</title>
        <authorList>
            <person name="Elie C."/>
            <person name="Mathieu A."/>
            <person name="Saliou A."/>
            <person name="Darnaud M."/>
            <person name="Leulier F."/>
            <person name="Tamellini A."/>
        </authorList>
    </citation>
    <scope>NUCLEOTIDE SEQUENCE [LARGE SCALE GENOMIC DNA]</scope>
    <source>
        <strain evidence="3 4">JM4-15</strain>
    </source>
</reference>
<feature type="domain" description="HTH cro/C1-type" evidence="2">
    <location>
        <begin position="12"/>
        <end position="66"/>
    </location>
</feature>
<organism evidence="3 4">
    <name type="scientific">Anaerotruncus colihominis</name>
    <dbReference type="NCBI Taxonomy" id="169435"/>
    <lineage>
        <taxon>Bacteria</taxon>
        <taxon>Bacillati</taxon>
        <taxon>Bacillota</taxon>
        <taxon>Clostridia</taxon>
        <taxon>Eubacteriales</taxon>
        <taxon>Oscillospiraceae</taxon>
        <taxon>Anaerotruncus</taxon>
    </lineage>
</organism>
<comment type="caution">
    <text evidence="3">The sequence shown here is derived from an EMBL/GenBank/DDBJ whole genome shotgun (WGS) entry which is preliminary data.</text>
</comment>
<dbReference type="SUPFAM" id="SSF47413">
    <property type="entry name" value="lambda repressor-like DNA-binding domains"/>
    <property type="match status" value="1"/>
</dbReference>
<evidence type="ECO:0000313" key="3">
    <source>
        <dbReference type="EMBL" id="NDO38957.1"/>
    </source>
</evidence>
<dbReference type="AlphaFoldDB" id="A0A845SYG5"/>
<dbReference type="InterPro" id="IPR010982">
    <property type="entry name" value="Lambda_DNA-bd_dom_sf"/>
</dbReference>
<keyword evidence="1" id="KW-0238">DNA-binding</keyword>